<comment type="similarity">
    <text evidence="3">Belongs to the CD36 family.</text>
</comment>
<dbReference type="GO" id="GO:0005737">
    <property type="term" value="C:cytoplasm"/>
    <property type="evidence" value="ECO:0007669"/>
    <property type="project" value="TreeGrafter"/>
</dbReference>
<dbReference type="PRINTS" id="PR01609">
    <property type="entry name" value="CD36FAMILY"/>
</dbReference>
<evidence type="ECO:0000256" key="10">
    <source>
        <dbReference type="ARBA" id="ARBA00023180"/>
    </source>
</evidence>
<organism evidence="14">
    <name type="scientific">Amblyomma cajennense</name>
    <name type="common">Cayenne tick</name>
    <name type="synonym">Acarus cajennensis</name>
    <dbReference type="NCBI Taxonomy" id="34607"/>
    <lineage>
        <taxon>Eukaryota</taxon>
        <taxon>Metazoa</taxon>
        <taxon>Ecdysozoa</taxon>
        <taxon>Arthropoda</taxon>
        <taxon>Chelicerata</taxon>
        <taxon>Arachnida</taxon>
        <taxon>Acari</taxon>
        <taxon>Parasitiformes</taxon>
        <taxon>Ixodida</taxon>
        <taxon>Ixodoidea</taxon>
        <taxon>Ixodidae</taxon>
        <taxon>Amblyomminae</taxon>
        <taxon>Amblyomma</taxon>
    </lineage>
</organism>
<keyword evidence="9" id="KW-0675">Receptor</keyword>
<evidence type="ECO:0000256" key="1">
    <source>
        <dbReference type="ARBA" id="ARBA00004189"/>
    </source>
</evidence>
<reference evidence="14" key="1">
    <citation type="submission" date="2014-03" db="EMBL/GenBank/DDBJ databases">
        <title>The sialotranscriptome of Amblyomma triste, Amblyomma parvum and Amblyomma cajennense ticks, uncovered by 454-based RNA-seq.</title>
        <authorList>
            <person name="Garcia G.R."/>
            <person name="Gardinassi L.G."/>
            <person name="Ribeiro J.M."/>
            <person name="Anatriello E."/>
            <person name="Ferreira B.R."/>
            <person name="Moreira H.N."/>
            <person name="Mafra C."/>
            <person name="Olegario M.M."/>
            <person name="Szabo P.J."/>
            <person name="Miranda-Santos I.K."/>
            <person name="Maruyama S.R."/>
        </authorList>
    </citation>
    <scope>NUCLEOTIDE SEQUENCE</scope>
    <source>
        <strain evidence="14">Uberlandia</strain>
        <tissue evidence="14">Salivary glands</tissue>
    </source>
</reference>
<sequence length="125" mass="14432">MALSRVLVVLGAIGFFLALLGGAGVIFLPRLFTSLLDKKLPLVNNSDVFNLWQNIPLPIYRKFYFFNLTNPKEFVANKAKPKLEEVGPYSYRVTWIKKNITWNSNGTVSYREVKTYSLTEIHPWY</sequence>
<keyword evidence="5 13" id="KW-0812">Transmembrane</keyword>
<keyword evidence="7 13" id="KW-0472">Membrane</keyword>
<evidence type="ECO:0000256" key="9">
    <source>
        <dbReference type="ARBA" id="ARBA00023170"/>
    </source>
</evidence>
<keyword evidence="10" id="KW-0325">Glycoprotein</keyword>
<dbReference type="PANTHER" id="PTHR11923:SF110">
    <property type="entry name" value="SCAVENGER RECEPTOR CLASS B MEMBER 1"/>
    <property type="match status" value="1"/>
</dbReference>
<dbReference type="EMBL" id="GBBK01001619">
    <property type="protein sequence ID" value="JAC22863.1"/>
    <property type="molecule type" value="mRNA"/>
</dbReference>
<evidence type="ECO:0000256" key="8">
    <source>
        <dbReference type="ARBA" id="ARBA00023157"/>
    </source>
</evidence>
<name>A0A023FQ89_AMBCJ</name>
<evidence type="ECO:0000313" key="14">
    <source>
        <dbReference type="EMBL" id="JAC22863.1"/>
    </source>
</evidence>
<feature type="transmembrane region" description="Helical" evidence="13">
    <location>
        <begin position="6"/>
        <end position="28"/>
    </location>
</feature>
<dbReference type="GO" id="GO:0005044">
    <property type="term" value="F:scavenger receptor activity"/>
    <property type="evidence" value="ECO:0007669"/>
    <property type="project" value="TreeGrafter"/>
</dbReference>
<evidence type="ECO:0000256" key="6">
    <source>
        <dbReference type="ARBA" id="ARBA00022989"/>
    </source>
</evidence>
<evidence type="ECO:0000256" key="5">
    <source>
        <dbReference type="ARBA" id="ARBA00022692"/>
    </source>
</evidence>
<dbReference type="InterPro" id="IPR002159">
    <property type="entry name" value="CD36_fam"/>
</dbReference>
<evidence type="ECO:0000256" key="13">
    <source>
        <dbReference type="SAM" id="Phobius"/>
    </source>
</evidence>
<evidence type="ECO:0000256" key="11">
    <source>
        <dbReference type="ARBA" id="ARBA00040821"/>
    </source>
</evidence>
<proteinExistence type="evidence at transcript level"/>
<comment type="subcellular location">
    <subcellularLocation>
        <location evidence="2">Cell membrane</location>
        <topology evidence="2">Multi-pass membrane protein</topology>
    </subcellularLocation>
    <subcellularLocation>
        <location evidence="1">Membrane</location>
        <location evidence="1">Caveola</location>
        <topology evidence="1">Multi-pass membrane protein</topology>
    </subcellularLocation>
</comment>
<accession>A0A023FQ89</accession>
<keyword evidence="8" id="KW-1015">Disulfide bond</keyword>
<evidence type="ECO:0000256" key="2">
    <source>
        <dbReference type="ARBA" id="ARBA00004651"/>
    </source>
</evidence>
<keyword evidence="6 13" id="KW-1133">Transmembrane helix</keyword>
<evidence type="ECO:0000256" key="12">
    <source>
        <dbReference type="ARBA" id="ARBA00042244"/>
    </source>
</evidence>
<keyword evidence="4" id="KW-1003">Cell membrane</keyword>
<dbReference type="AlphaFoldDB" id="A0A023FQ89"/>
<protein>
    <recommendedName>
        <fullName evidence="11">Scavenger receptor class B member 1</fullName>
    </recommendedName>
    <alternativeName>
        <fullName evidence="12">SR-BI</fullName>
    </alternativeName>
</protein>
<evidence type="ECO:0000256" key="4">
    <source>
        <dbReference type="ARBA" id="ARBA00022475"/>
    </source>
</evidence>
<dbReference type="Pfam" id="PF01130">
    <property type="entry name" value="CD36"/>
    <property type="match status" value="1"/>
</dbReference>
<evidence type="ECO:0000256" key="3">
    <source>
        <dbReference type="ARBA" id="ARBA00010532"/>
    </source>
</evidence>
<dbReference type="PANTHER" id="PTHR11923">
    <property type="entry name" value="SCAVENGER RECEPTOR CLASS B TYPE-1 SR-B1"/>
    <property type="match status" value="1"/>
</dbReference>
<evidence type="ECO:0000256" key="7">
    <source>
        <dbReference type="ARBA" id="ARBA00023136"/>
    </source>
</evidence>
<dbReference type="GO" id="GO:0005901">
    <property type="term" value="C:caveola"/>
    <property type="evidence" value="ECO:0007669"/>
    <property type="project" value="UniProtKB-SubCell"/>
</dbReference>